<dbReference type="GO" id="GO:0008270">
    <property type="term" value="F:zinc ion binding"/>
    <property type="evidence" value="ECO:0007669"/>
    <property type="project" value="InterPro"/>
</dbReference>
<dbReference type="SMART" id="SM00825">
    <property type="entry name" value="PKS_KS"/>
    <property type="match status" value="1"/>
</dbReference>
<dbReference type="Gene3D" id="3.40.47.10">
    <property type="match status" value="1"/>
</dbReference>
<dbReference type="GO" id="GO:0016491">
    <property type="term" value="F:oxidoreductase activity"/>
    <property type="evidence" value="ECO:0007669"/>
    <property type="project" value="InterPro"/>
</dbReference>
<evidence type="ECO:0000259" key="8">
    <source>
        <dbReference type="PROSITE" id="PS50075"/>
    </source>
</evidence>
<feature type="active site" description="Proton donor; for dehydratase activity" evidence="7">
    <location>
        <position position="1072"/>
    </location>
</feature>
<evidence type="ECO:0000256" key="7">
    <source>
        <dbReference type="PROSITE-ProRule" id="PRU01363"/>
    </source>
</evidence>
<dbReference type="InterPro" id="IPR011032">
    <property type="entry name" value="GroES-like_sf"/>
</dbReference>
<dbReference type="RefSeq" id="WP_184920460.1">
    <property type="nucleotide sequence ID" value="NZ_JACHMO010000001.1"/>
</dbReference>
<dbReference type="FunFam" id="3.40.47.10:FF:000019">
    <property type="entry name" value="Polyketide synthase type I"/>
    <property type="match status" value="1"/>
</dbReference>
<dbReference type="InterPro" id="IPR032821">
    <property type="entry name" value="PKS_assoc"/>
</dbReference>
<keyword evidence="12" id="KW-1185">Reference proteome</keyword>
<dbReference type="PROSITE" id="PS50075">
    <property type="entry name" value="CARRIER"/>
    <property type="match status" value="1"/>
</dbReference>
<organism evidence="11 12">
    <name type="scientific">Saccharothrix ecbatanensis</name>
    <dbReference type="NCBI Taxonomy" id="1105145"/>
    <lineage>
        <taxon>Bacteria</taxon>
        <taxon>Bacillati</taxon>
        <taxon>Actinomycetota</taxon>
        <taxon>Actinomycetes</taxon>
        <taxon>Pseudonocardiales</taxon>
        <taxon>Pseudonocardiaceae</taxon>
        <taxon>Saccharothrix</taxon>
    </lineage>
</organism>
<dbReference type="SUPFAM" id="SSF52151">
    <property type="entry name" value="FabD/lysophospholipase-like"/>
    <property type="match status" value="1"/>
</dbReference>
<evidence type="ECO:0000256" key="1">
    <source>
        <dbReference type="ARBA" id="ARBA00022450"/>
    </source>
</evidence>
<dbReference type="PROSITE" id="PS01162">
    <property type="entry name" value="QOR_ZETA_CRYSTAL"/>
    <property type="match status" value="1"/>
</dbReference>
<dbReference type="Gene3D" id="3.40.366.10">
    <property type="entry name" value="Malonyl-Coenzyme A Acyl Carrier Protein, domain 2"/>
    <property type="match status" value="1"/>
</dbReference>
<dbReference type="SMART" id="SM00822">
    <property type="entry name" value="PKS_KR"/>
    <property type="match status" value="1"/>
</dbReference>
<dbReference type="InterPro" id="IPR016035">
    <property type="entry name" value="Acyl_Trfase/lysoPLipase"/>
</dbReference>
<dbReference type="PROSITE" id="PS00012">
    <property type="entry name" value="PHOSPHOPANTETHEINE"/>
    <property type="match status" value="1"/>
</dbReference>
<dbReference type="InterPro" id="IPR002364">
    <property type="entry name" value="Quin_OxRdtase/zeta-crystal_CS"/>
</dbReference>
<dbReference type="PROSITE" id="PS52004">
    <property type="entry name" value="KS3_2"/>
    <property type="match status" value="1"/>
</dbReference>
<dbReference type="SUPFAM" id="SSF53901">
    <property type="entry name" value="Thiolase-like"/>
    <property type="match status" value="1"/>
</dbReference>
<gene>
    <name evidence="11" type="ORF">F4560_002991</name>
</gene>
<dbReference type="Gene3D" id="3.30.70.3290">
    <property type="match status" value="1"/>
</dbReference>
<feature type="domain" description="PKS/mFAS DH" evidence="10">
    <location>
        <begin position="889"/>
        <end position="1148"/>
    </location>
</feature>
<dbReference type="InterPro" id="IPR001227">
    <property type="entry name" value="Ac_transferase_dom_sf"/>
</dbReference>
<dbReference type="Pfam" id="PF13602">
    <property type="entry name" value="ADH_zinc_N_2"/>
    <property type="match status" value="1"/>
</dbReference>
<dbReference type="SUPFAM" id="SSF51735">
    <property type="entry name" value="NAD(P)-binding Rossmann-fold domains"/>
    <property type="match status" value="3"/>
</dbReference>
<keyword evidence="2" id="KW-0597">Phosphoprotein</keyword>
<evidence type="ECO:0000256" key="6">
    <source>
        <dbReference type="ARBA" id="ARBA00023315"/>
    </source>
</evidence>
<dbReference type="InterPro" id="IPR049551">
    <property type="entry name" value="PKS_DH_C"/>
</dbReference>
<dbReference type="SUPFAM" id="SSF50129">
    <property type="entry name" value="GroES-like"/>
    <property type="match status" value="1"/>
</dbReference>
<dbReference type="InterPro" id="IPR020807">
    <property type="entry name" value="PKS_DH"/>
</dbReference>
<dbReference type="InterPro" id="IPR013154">
    <property type="entry name" value="ADH-like_N"/>
</dbReference>
<evidence type="ECO:0000313" key="11">
    <source>
        <dbReference type="EMBL" id="MBB5803223.1"/>
    </source>
</evidence>
<dbReference type="InterPro" id="IPR014043">
    <property type="entry name" value="Acyl_transferase_dom"/>
</dbReference>
<evidence type="ECO:0000313" key="12">
    <source>
        <dbReference type="Proteomes" id="UP000552097"/>
    </source>
</evidence>
<evidence type="ECO:0000256" key="4">
    <source>
        <dbReference type="ARBA" id="ARBA00022737"/>
    </source>
</evidence>
<dbReference type="InterPro" id="IPR042104">
    <property type="entry name" value="PKS_dehydratase_sf"/>
</dbReference>
<dbReference type="Pfam" id="PF08240">
    <property type="entry name" value="ADH_N"/>
    <property type="match status" value="1"/>
</dbReference>
<evidence type="ECO:0000256" key="2">
    <source>
        <dbReference type="ARBA" id="ARBA00022553"/>
    </source>
</evidence>
<dbReference type="CDD" id="cd00833">
    <property type="entry name" value="PKS"/>
    <property type="match status" value="1"/>
</dbReference>
<dbReference type="InterPro" id="IPR036291">
    <property type="entry name" value="NAD(P)-bd_dom_sf"/>
</dbReference>
<dbReference type="InterPro" id="IPR020843">
    <property type="entry name" value="ER"/>
</dbReference>
<dbReference type="InterPro" id="IPR014031">
    <property type="entry name" value="Ketoacyl_synth_C"/>
</dbReference>
<dbReference type="FunFam" id="3.90.180.10:FF:000032">
    <property type="entry name" value="Probable polyketide synthase pks1"/>
    <property type="match status" value="1"/>
</dbReference>
<dbReference type="FunFam" id="1.10.1200.10:FF:000007">
    <property type="entry name" value="Probable polyketide synthase pks17"/>
    <property type="match status" value="1"/>
</dbReference>
<dbReference type="InterPro" id="IPR050091">
    <property type="entry name" value="PKS_NRPS_Biosynth_Enz"/>
</dbReference>
<name>A0A7W9HJ33_9PSEU</name>
<accession>A0A7W9HJ33</accession>
<dbReference type="Pfam" id="PF02801">
    <property type="entry name" value="Ketoacyl-synt_C"/>
    <property type="match status" value="1"/>
</dbReference>
<dbReference type="InterPro" id="IPR018201">
    <property type="entry name" value="Ketoacyl_synth_AS"/>
</dbReference>
<dbReference type="InterPro" id="IPR016036">
    <property type="entry name" value="Malonyl_transacylase_ACP-bd"/>
</dbReference>
<evidence type="ECO:0000256" key="3">
    <source>
        <dbReference type="ARBA" id="ARBA00022679"/>
    </source>
</evidence>
<dbReference type="PANTHER" id="PTHR43775:SF51">
    <property type="entry name" value="INACTIVE PHENOLPHTHIOCEROL SYNTHESIS POLYKETIDE SYNTHASE TYPE I PKS1-RELATED"/>
    <property type="match status" value="1"/>
</dbReference>
<keyword evidence="1" id="KW-0596">Phosphopantetheine</keyword>
<dbReference type="GO" id="GO:0004315">
    <property type="term" value="F:3-oxoacyl-[acyl-carrier-protein] synthase activity"/>
    <property type="evidence" value="ECO:0007669"/>
    <property type="project" value="InterPro"/>
</dbReference>
<keyword evidence="4" id="KW-0677">Repeat</keyword>
<dbReference type="InterPro" id="IPR016039">
    <property type="entry name" value="Thiolase-like"/>
</dbReference>
<reference evidence="11 12" key="1">
    <citation type="submission" date="2020-08" db="EMBL/GenBank/DDBJ databases">
        <title>Sequencing the genomes of 1000 actinobacteria strains.</title>
        <authorList>
            <person name="Klenk H.-P."/>
        </authorList>
    </citation>
    <scope>NUCLEOTIDE SEQUENCE [LARGE SCALE GENOMIC DNA]</scope>
    <source>
        <strain evidence="11 12">DSM 45486</strain>
    </source>
</reference>
<dbReference type="FunFam" id="3.40.50.720:FF:000209">
    <property type="entry name" value="Polyketide synthase Pks12"/>
    <property type="match status" value="1"/>
</dbReference>
<comment type="caution">
    <text evidence="11">The sequence shown here is derived from an EMBL/GenBank/DDBJ whole genome shotgun (WGS) entry which is preliminary data.</text>
</comment>
<dbReference type="Pfam" id="PF00109">
    <property type="entry name" value="ketoacyl-synt"/>
    <property type="match status" value="1"/>
</dbReference>
<dbReference type="Pfam" id="PF14765">
    <property type="entry name" value="PS-DH"/>
    <property type="match status" value="1"/>
</dbReference>
<dbReference type="InterPro" id="IPR020841">
    <property type="entry name" value="PKS_Beta-ketoAc_synthase_dom"/>
</dbReference>
<sequence length="2028" mass="212732">MTGEQKVVEYLKKLTVDLYETREKLNGLERERAQPIAVTAMACRLPGGVADPEGFWRLLADGADGYGPFPTDRGWPPVHDPDPDRRGASYVRDGAFLRDATDFDAAFFGISPREAAAMDPQQRIALETVWECFERAGVSPSAARGSATGVFLGLSGQDYAGLAAGSAQDVEGLIGTGTAGSVLSGRVAYTFGLEGPALTVDTACSSSLVALHLAVESLRRGECAMALAGGVTVLSTPGLFVEFSRQRGLAPDGRCKPFAAAADGTGWGEGAGLLLLERLSDARRAGRAVLALIRSSAVNQDGASSRLSAPNGPAQQRVIRAALKSADLRPEDVDVVEAHGTGTRLGDPIEAQALLATYGQRRDSPLELGAVKSNIGHTQAAAGVAGVIKLVLALHHESLPPTLHVDSPTPHVDWSAGSIRLTTRMTPWPKGERVRRAGVSSFGISGTNAHVIVEEAPSDEETSAPQKHRGVVPWCLSAKTPGALREQARRLREVVDGLPPAEVGHTLLTRSPGFAHRAVVTGSTTEELVAGLRAVEDGAGLVGSGGVAFVFSGQGSQHEGMARSLRSAFPVFASALEEVCAELDRFVDTPVERLLSRGGPLLDTGLAQPALFAVQVALARLLASFGVMPDLVAGHSIGEIAAAHVAGVMSLADASALVGARARLMAALPAGGAMVSVRATEGEVRPYLGDEVAIAAVNGQSVVLSGVEEAVLAAVESLGRKSRRLRVSHAFHSALMDPMLADFRAVAATLAYATPTVPFGSGLTGRLADDLDAEYWVRHVREPVRFADAVAALGDVAFIEVGPDSTLVPLLGDRPAEAVLRKGIDDTAQLAKALGLAHARGVAVDWSPLVPRTALRPLPTYPFERRRHWLDPVTGAGDPQSSGQDATGHPLLTAVVDMPDGGEVRTGRLALDAQPWLGEHRVHGTVVLPGAALVEMLWSTGADAVSELTLHAPLVVPEHGHAVMRFTSGPPDADGVREVEVHTRVGDGEWVLHATATTGGEGEALSLEQWPAGEPVAVDGMYEDLSARGLTYGPVFRGVRAAWRDDRHTYAEVELPDGVTVAGYGLHPALLDAALHVMALSGVERSGAALPFSFSGAVLHAVGATKVRVRVTPQGADGMSIVISDTTGAPVASIRSLRLRPVTADRLRVAGPPAVHRVMWKPVRDVAAPVAVEEWPGRAPVVVFRPTGVERHLEVLREWLADPSREDSHLAVVTTRGVVTDDGQDVDLAVAPVWGLTRVAQAEHPGRVTLVDLDGDDTLLDAAVSTARASAETQIAVRGGVLRVPRLVPVDTLLPPEGTGSWRLEQDPGGTLDGLRLVPVEPTALAPEEVRVAVRAAGLNFRDVLIALGTYPGRAVMGGEAAGVVVEVGSAVTGLAVGDRVTGVFSGAFGPLATTDHRMVARVPDGWTFTQAAAVPIAFLTAYYGLRDLGGLKEGQSVLVHAAAGGVGMAAVQLARHWGAEVFATASEAKWGVVRDSGVRDERIASSRTVDFADRFLDVTGGDGVDLVLDALAGDFVDASLRLLPRGGSFVEMGKADVRDPARVASDHPGVRYTAFDLVEAGPQRIGEMLAHVLELFARGALRHLPRTEWPLRRAPEAFRHVGQARHVGKNVLTLPPGPGGTVVITGASGALARHVSHHLVTARGVRNLLLLSRTAPVELAEELSALGARAVAVACDVASPEQVAHALSLAEQPVGEVVHAAGVLGDGVVTALDAARLREVLRPKVDGAMVLLDALRGSDIAAVTFYSSASAVLGGAGQAAYAAANSFLDALAHRARSEGLPVTSVAWGLWEGAGMGAGIGAADLRRVRGGGVLPLEPTRALALHDVVRDSVDPHVVVAPIDISGLDADNAHPLLRDLMTPSRRRASAERDATARERLAAMPADQRRRTVIDLVRTHVRGVLGHVGEEFDPHMAFSELGFDSLTSVDLRNRLTAATGLRLPAALVFDHPTPADLVSRLTADLAPPEGDSLDDEERRFRAVLAAIPPARLRASGIYDRLVRLSEEPEGAEATDIDSLDVADLVRRVMGD</sequence>
<dbReference type="InterPro" id="IPR055123">
    <property type="entry name" value="SpnB-like_Rossmann"/>
</dbReference>
<feature type="domain" description="Carrier" evidence="8">
    <location>
        <begin position="1885"/>
        <end position="1962"/>
    </location>
</feature>
<dbReference type="InterPro" id="IPR013968">
    <property type="entry name" value="PKS_KR"/>
</dbReference>
<dbReference type="Pfam" id="PF00550">
    <property type="entry name" value="PP-binding"/>
    <property type="match status" value="1"/>
</dbReference>
<protein>
    <submittedName>
        <fullName evidence="11">Acyl transferase domain-containing protein/NADPH:quinone reductase-like Zn-dependent oxidoreductase/NADP-dependent 3-hydroxy acid dehydrogenase YdfG/acyl carrier protein</fullName>
    </submittedName>
</protein>
<dbReference type="Gene3D" id="3.40.50.720">
    <property type="entry name" value="NAD(P)-binding Rossmann-like Domain"/>
    <property type="match status" value="3"/>
</dbReference>
<dbReference type="Gene3D" id="1.10.1200.10">
    <property type="entry name" value="ACP-like"/>
    <property type="match status" value="1"/>
</dbReference>
<feature type="region of interest" description="C-terminal hotdog fold" evidence="7">
    <location>
        <begin position="1013"/>
        <end position="1148"/>
    </location>
</feature>
<dbReference type="InterPro" id="IPR036736">
    <property type="entry name" value="ACP-like_sf"/>
</dbReference>
<dbReference type="Gene3D" id="3.10.129.110">
    <property type="entry name" value="Polyketide synthase dehydratase"/>
    <property type="match status" value="1"/>
</dbReference>
<keyword evidence="6" id="KW-0012">Acyltransferase</keyword>
<dbReference type="SMART" id="SM00823">
    <property type="entry name" value="PKS_PP"/>
    <property type="match status" value="1"/>
</dbReference>
<dbReference type="InterPro" id="IPR006162">
    <property type="entry name" value="Ppantetheine_attach_site"/>
</dbReference>
<feature type="active site" description="Proton acceptor; for dehydratase activity" evidence="7">
    <location>
        <position position="920"/>
    </location>
</feature>
<dbReference type="Pfam" id="PF21089">
    <property type="entry name" value="PKS_DH_N"/>
    <property type="match status" value="1"/>
</dbReference>
<evidence type="ECO:0000259" key="9">
    <source>
        <dbReference type="PROSITE" id="PS52004"/>
    </source>
</evidence>
<dbReference type="CDD" id="cd05195">
    <property type="entry name" value="enoyl_red"/>
    <property type="match status" value="1"/>
</dbReference>
<dbReference type="InterPro" id="IPR049900">
    <property type="entry name" value="PKS_mFAS_DH"/>
</dbReference>
<dbReference type="EMBL" id="JACHMO010000001">
    <property type="protein sequence ID" value="MBB5803223.1"/>
    <property type="molecule type" value="Genomic_DNA"/>
</dbReference>
<dbReference type="InterPro" id="IPR057326">
    <property type="entry name" value="KR_dom"/>
</dbReference>
<dbReference type="Proteomes" id="UP000552097">
    <property type="component" value="Unassembled WGS sequence"/>
</dbReference>
<keyword evidence="3 11" id="KW-0808">Transferase</keyword>
<feature type="domain" description="Ketosynthase family 3 (KS3)" evidence="9">
    <location>
        <begin position="33"/>
        <end position="455"/>
    </location>
</feature>
<dbReference type="InterPro" id="IPR020806">
    <property type="entry name" value="PKS_PP-bd"/>
</dbReference>
<dbReference type="SMART" id="SM00829">
    <property type="entry name" value="PKS_ER"/>
    <property type="match status" value="1"/>
</dbReference>
<dbReference type="SUPFAM" id="SSF55048">
    <property type="entry name" value="Probable ACP-binding domain of malonyl-CoA ACP transacylase"/>
    <property type="match status" value="1"/>
</dbReference>
<proteinExistence type="predicted"/>
<dbReference type="SUPFAM" id="SSF47336">
    <property type="entry name" value="ACP-like"/>
    <property type="match status" value="1"/>
</dbReference>
<dbReference type="Pfam" id="PF22953">
    <property type="entry name" value="SpnB_Rossmann"/>
    <property type="match status" value="1"/>
</dbReference>
<dbReference type="InterPro" id="IPR014030">
    <property type="entry name" value="Ketoacyl_synth_N"/>
</dbReference>
<dbReference type="SMART" id="SM01294">
    <property type="entry name" value="PKS_PP_betabranch"/>
    <property type="match status" value="1"/>
</dbReference>
<dbReference type="PANTHER" id="PTHR43775">
    <property type="entry name" value="FATTY ACID SYNTHASE"/>
    <property type="match status" value="1"/>
</dbReference>
<dbReference type="SMART" id="SM00826">
    <property type="entry name" value="PKS_DH"/>
    <property type="match status" value="1"/>
</dbReference>
<dbReference type="SMART" id="SM00827">
    <property type="entry name" value="PKS_AT"/>
    <property type="match status" value="1"/>
</dbReference>
<feature type="region of interest" description="N-terminal hotdog fold" evidence="7">
    <location>
        <begin position="889"/>
        <end position="1002"/>
    </location>
</feature>
<dbReference type="InterPro" id="IPR049552">
    <property type="entry name" value="PKS_DH_N"/>
</dbReference>
<dbReference type="InterPro" id="IPR009081">
    <property type="entry name" value="PP-bd_ACP"/>
</dbReference>
<dbReference type="PROSITE" id="PS00606">
    <property type="entry name" value="KS3_1"/>
    <property type="match status" value="1"/>
</dbReference>
<dbReference type="Pfam" id="PF00698">
    <property type="entry name" value="Acyl_transf_1"/>
    <property type="match status" value="1"/>
</dbReference>
<dbReference type="GO" id="GO:0031177">
    <property type="term" value="F:phosphopantetheine binding"/>
    <property type="evidence" value="ECO:0007669"/>
    <property type="project" value="InterPro"/>
</dbReference>
<dbReference type="GO" id="GO:0006633">
    <property type="term" value="P:fatty acid biosynthetic process"/>
    <property type="evidence" value="ECO:0007669"/>
    <property type="project" value="InterPro"/>
</dbReference>
<dbReference type="Pfam" id="PF08659">
    <property type="entry name" value="KR"/>
    <property type="match status" value="1"/>
</dbReference>
<evidence type="ECO:0000256" key="5">
    <source>
        <dbReference type="ARBA" id="ARBA00023268"/>
    </source>
</evidence>
<dbReference type="Pfam" id="PF16197">
    <property type="entry name" value="KAsynt_C_assoc"/>
    <property type="match status" value="1"/>
</dbReference>
<dbReference type="PROSITE" id="PS52019">
    <property type="entry name" value="PKS_MFAS_DH"/>
    <property type="match status" value="1"/>
</dbReference>
<dbReference type="Gene3D" id="3.90.180.10">
    <property type="entry name" value="Medium-chain alcohol dehydrogenases, catalytic domain"/>
    <property type="match status" value="1"/>
</dbReference>
<keyword evidence="5" id="KW-0511">Multifunctional enzyme</keyword>
<evidence type="ECO:0000259" key="10">
    <source>
        <dbReference type="PROSITE" id="PS52019"/>
    </source>
</evidence>
<dbReference type="GO" id="GO:0004312">
    <property type="term" value="F:fatty acid synthase activity"/>
    <property type="evidence" value="ECO:0007669"/>
    <property type="project" value="TreeGrafter"/>
</dbReference>